<name>A0A6M3JR05_9ZZZZ</name>
<evidence type="ECO:0000313" key="2">
    <source>
        <dbReference type="EMBL" id="QJA92339.1"/>
    </source>
</evidence>
<evidence type="ECO:0000313" key="1">
    <source>
        <dbReference type="EMBL" id="QJA71237.1"/>
    </source>
</evidence>
<organism evidence="1">
    <name type="scientific">viral metagenome</name>
    <dbReference type="NCBI Taxonomy" id="1070528"/>
    <lineage>
        <taxon>unclassified sequences</taxon>
        <taxon>metagenomes</taxon>
        <taxon>organismal metagenomes</taxon>
    </lineage>
</organism>
<protein>
    <submittedName>
        <fullName evidence="1">Uncharacterized protein</fullName>
    </submittedName>
</protein>
<gene>
    <name evidence="1" type="ORF">MM415A03318_0013</name>
    <name evidence="2" type="ORF">MM415B04732_0011</name>
</gene>
<dbReference type="EMBL" id="MT143058">
    <property type="protein sequence ID" value="QJA92339.1"/>
    <property type="molecule type" value="Genomic_DNA"/>
</dbReference>
<accession>A0A6M3JR05</accession>
<reference evidence="1" key="1">
    <citation type="submission" date="2020-03" db="EMBL/GenBank/DDBJ databases">
        <title>The deep terrestrial virosphere.</title>
        <authorList>
            <person name="Holmfeldt K."/>
            <person name="Nilsson E."/>
            <person name="Simone D."/>
            <person name="Lopez-Fernandez M."/>
            <person name="Wu X."/>
            <person name="de Brujin I."/>
            <person name="Lundin D."/>
            <person name="Andersson A."/>
            <person name="Bertilsson S."/>
            <person name="Dopson M."/>
        </authorList>
    </citation>
    <scope>NUCLEOTIDE SEQUENCE</scope>
    <source>
        <strain evidence="1">MM415A03318</strain>
        <strain evidence="2">MM415B04732</strain>
    </source>
</reference>
<sequence length="76" mass="9162">MKAQYIILATGKDKKYAYGYSKVMVNFLRFKKNKVNINSCSFYSKEEVMEKIEQLRKFWSDVPNNSYKDIFEMRVK</sequence>
<dbReference type="EMBL" id="MT141857">
    <property type="protein sequence ID" value="QJA71237.1"/>
    <property type="molecule type" value="Genomic_DNA"/>
</dbReference>
<dbReference type="AlphaFoldDB" id="A0A6M3JR05"/>
<proteinExistence type="predicted"/>